<dbReference type="GO" id="GO:0006782">
    <property type="term" value="P:protoporphyrinogen IX biosynthetic process"/>
    <property type="evidence" value="ECO:0007669"/>
    <property type="project" value="TreeGrafter"/>
</dbReference>
<reference evidence="19" key="1">
    <citation type="journal article" date="2014" name="Int. J. Syst. Evol. Microbiol.">
        <title>Complete genome sequence of Corynebacterium casei LMG S-19264T (=DSM 44701T), isolated from a smear-ripened cheese.</title>
        <authorList>
            <consortium name="US DOE Joint Genome Institute (JGI-PGF)"/>
            <person name="Walter F."/>
            <person name="Albersmeier A."/>
            <person name="Kalinowski J."/>
            <person name="Ruckert C."/>
        </authorList>
    </citation>
    <scope>NUCLEOTIDE SEQUENCE</scope>
    <source>
        <strain evidence="19">VKM B-1513</strain>
    </source>
</reference>
<feature type="binding site" evidence="16">
    <location>
        <position position="171"/>
    </location>
    <ligand>
        <name>S-adenosyl-L-methionine</name>
        <dbReference type="ChEBI" id="CHEBI:59789"/>
        <label>2</label>
    </ligand>
</feature>
<dbReference type="PROSITE" id="PS51918">
    <property type="entry name" value="RADICAL_SAM"/>
    <property type="match status" value="1"/>
</dbReference>
<evidence type="ECO:0000256" key="11">
    <source>
        <dbReference type="ARBA" id="ARBA00023014"/>
    </source>
</evidence>
<dbReference type="GO" id="GO:0051989">
    <property type="term" value="F:coproporphyrinogen dehydrogenase activity"/>
    <property type="evidence" value="ECO:0007669"/>
    <property type="project" value="UniProtKB-EC"/>
</dbReference>
<dbReference type="SMART" id="SM00729">
    <property type="entry name" value="Elp3"/>
    <property type="match status" value="1"/>
</dbReference>
<dbReference type="GO" id="GO:0046872">
    <property type="term" value="F:metal ion binding"/>
    <property type="evidence" value="ECO:0007669"/>
    <property type="project" value="UniProtKB-KW"/>
</dbReference>
<reference evidence="19" key="2">
    <citation type="submission" date="2023-01" db="EMBL/GenBank/DDBJ databases">
        <authorList>
            <person name="Sun Q."/>
            <person name="Evtushenko L."/>
        </authorList>
    </citation>
    <scope>NUCLEOTIDE SEQUENCE</scope>
    <source>
        <strain evidence="19">VKM B-1513</strain>
    </source>
</reference>
<keyword evidence="20" id="KW-1185">Reference proteome</keyword>
<evidence type="ECO:0000313" key="19">
    <source>
        <dbReference type="EMBL" id="GLK51853.1"/>
    </source>
</evidence>
<evidence type="ECO:0000256" key="7">
    <source>
        <dbReference type="ARBA" id="ARBA00022691"/>
    </source>
</evidence>
<comment type="function">
    <text evidence="13">Involved in the heme biosynthesis. Catalyzes the anaerobic oxidative decarboxylation of propionate groups of rings A and B of coproporphyrinogen III to yield the vinyl groups in protoporphyrinogen IX.</text>
</comment>
<dbReference type="InterPro" id="IPR058240">
    <property type="entry name" value="rSAM_sf"/>
</dbReference>
<dbReference type="InterPro" id="IPR034505">
    <property type="entry name" value="Coproporphyrinogen-III_oxidase"/>
</dbReference>
<evidence type="ECO:0000256" key="12">
    <source>
        <dbReference type="ARBA" id="ARBA00023244"/>
    </source>
</evidence>
<comment type="pathway">
    <text evidence="2 15">Porphyrin-containing compound metabolism; protoporphyrin-IX biosynthesis; protoporphyrinogen-IX from coproporphyrinogen-III (AdoMet route): step 1/1.</text>
</comment>
<dbReference type="GO" id="GO:0051539">
    <property type="term" value="F:4 iron, 4 sulfur cluster binding"/>
    <property type="evidence" value="ECO:0007669"/>
    <property type="project" value="UniProtKB-KW"/>
</dbReference>
<dbReference type="RefSeq" id="WP_271186217.1">
    <property type="nucleotide sequence ID" value="NZ_BSFE01000003.1"/>
</dbReference>
<evidence type="ECO:0000256" key="5">
    <source>
        <dbReference type="ARBA" id="ARBA00022485"/>
    </source>
</evidence>
<evidence type="ECO:0000256" key="16">
    <source>
        <dbReference type="PIRSR" id="PIRSR000167-1"/>
    </source>
</evidence>
<dbReference type="SFLD" id="SFLDG01065">
    <property type="entry name" value="anaerobic_coproporphyrinogen-I"/>
    <property type="match status" value="1"/>
</dbReference>
<comment type="caution">
    <text evidence="19">The sequence shown here is derived from an EMBL/GenBank/DDBJ whole genome shotgun (WGS) entry which is preliminary data.</text>
</comment>
<dbReference type="GO" id="GO:0004109">
    <property type="term" value="F:coproporphyrinogen oxidase activity"/>
    <property type="evidence" value="ECO:0007669"/>
    <property type="project" value="InterPro"/>
</dbReference>
<dbReference type="Gene3D" id="1.10.10.920">
    <property type="match status" value="1"/>
</dbReference>
<proteinExistence type="inferred from homology"/>
<evidence type="ECO:0000256" key="15">
    <source>
        <dbReference type="PIRNR" id="PIRNR000167"/>
    </source>
</evidence>
<dbReference type="InterPro" id="IPR007197">
    <property type="entry name" value="rSAM"/>
</dbReference>
<feature type="binding site" evidence="16">
    <location>
        <position position="242"/>
    </location>
    <ligand>
        <name>S-adenosyl-L-methionine</name>
        <dbReference type="ChEBI" id="CHEBI:59789"/>
        <label>2</label>
    </ligand>
</feature>
<keyword evidence="6 15" id="KW-0963">Cytoplasm</keyword>
<comment type="cofactor">
    <cofactor evidence="15 17">
        <name>[4Fe-4S] cluster</name>
        <dbReference type="ChEBI" id="CHEBI:49883"/>
    </cofactor>
    <text evidence="15 17">Binds 1 [4Fe-4S] cluster. The cluster is coordinated with 3 cysteines and an exchangeable S-adenosyl-L-methionine.</text>
</comment>
<comment type="catalytic activity">
    <reaction evidence="14 15">
        <text>coproporphyrinogen III + 2 S-adenosyl-L-methionine = protoporphyrinogen IX + 2 5'-deoxyadenosine + 2 L-methionine + 2 CO2</text>
        <dbReference type="Rhea" id="RHEA:15425"/>
        <dbReference type="ChEBI" id="CHEBI:16526"/>
        <dbReference type="ChEBI" id="CHEBI:17319"/>
        <dbReference type="ChEBI" id="CHEBI:57307"/>
        <dbReference type="ChEBI" id="CHEBI:57309"/>
        <dbReference type="ChEBI" id="CHEBI:57844"/>
        <dbReference type="ChEBI" id="CHEBI:59789"/>
        <dbReference type="EC" id="1.3.98.3"/>
    </reaction>
</comment>
<sequence>MTDILHSPVFLPGYALEAVPRYTSYPPATQFNDGICGGAWAGWMSETPAEPVLSLYVHIPFCRSMCWYCGCNTTVPNRDSRIERYLEALLTEIATRPAPAGGKVHHVHFGGGSPDMLSPARFGAVMDALRARYDFAADAEIAVELDPRGLDSRLCEALAANGVTRASLGVQDLSEEVQTLIHRIQPREQVEAAVRALRSAGISRINMDVMYGLPAQTIGRVETTARAVAEMDADRVSVFGYAHVPWFKKHQRAIPEDRLPGAQARFDQMLAAARTLTEAGYSAIGFDHFARPEDPLAQAARDGSLRRNFQGYTDDPYDILIGFGASSISEAPQGYAQNIPDPARYAEAMVSDGSAIVRGTARSWREGRIGERIMQLLCTFDIPLDGDLFDPDALDGVIADGLARLENGHLKVTPAGLPYVRNIAARIDPGFQPAGQKHSRAV</sequence>
<feature type="binding site" evidence="16">
    <location>
        <position position="208"/>
    </location>
    <ligand>
        <name>S-adenosyl-L-methionine</name>
        <dbReference type="ChEBI" id="CHEBI:59789"/>
        <label>2</label>
    </ligand>
</feature>
<keyword evidence="8 15" id="KW-0479">Metal-binding</keyword>
<evidence type="ECO:0000256" key="4">
    <source>
        <dbReference type="ARBA" id="ARBA00011245"/>
    </source>
</evidence>
<evidence type="ECO:0000313" key="20">
    <source>
        <dbReference type="Proteomes" id="UP001143486"/>
    </source>
</evidence>
<protein>
    <recommendedName>
        <fullName evidence="15">Coproporphyrinogen-III oxidase</fullName>
        <ecNumber evidence="15">1.3.98.3</ecNumber>
    </recommendedName>
</protein>
<dbReference type="Proteomes" id="UP001143486">
    <property type="component" value="Unassembled WGS sequence"/>
</dbReference>
<dbReference type="NCBIfam" id="TIGR00538">
    <property type="entry name" value="hemN"/>
    <property type="match status" value="1"/>
</dbReference>
<dbReference type="InterPro" id="IPR006638">
    <property type="entry name" value="Elp3/MiaA/NifB-like_rSAM"/>
</dbReference>
<dbReference type="CDD" id="cd01335">
    <property type="entry name" value="Radical_SAM"/>
    <property type="match status" value="1"/>
</dbReference>
<accession>A0A9W6MNA5</accession>
<dbReference type="GO" id="GO:0005737">
    <property type="term" value="C:cytoplasm"/>
    <property type="evidence" value="ECO:0007669"/>
    <property type="project" value="UniProtKB-SubCell"/>
</dbReference>
<comment type="subunit">
    <text evidence="4">Monomer.</text>
</comment>
<dbReference type="EMBL" id="BSFE01000003">
    <property type="protein sequence ID" value="GLK51853.1"/>
    <property type="molecule type" value="Genomic_DNA"/>
</dbReference>
<dbReference type="SUPFAM" id="SSF102114">
    <property type="entry name" value="Radical SAM enzymes"/>
    <property type="match status" value="1"/>
</dbReference>
<feature type="binding site" evidence="16">
    <location>
        <begin position="68"/>
        <end position="70"/>
    </location>
    <ligand>
        <name>S-adenosyl-L-methionine</name>
        <dbReference type="ChEBI" id="CHEBI:59789"/>
        <label>2</label>
    </ligand>
</feature>
<evidence type="ECO:0000256" key="10">
    <source>
        <dbReference type="ARBA" id="ARBA00023004"/>
    </source>
</evidence>
<feature type="binding site" evidence="17">
    <location>
        <position position="66"/>
    </location>
    <ligand>
        <name>[4Fe-4S] cluster</name>
        <dbReference type="ChEBI" id="CHEBI:49883"/>
        <note>4Fe-4S-S-AdoMet</note>
    </ligand>
</feature>
<evidence type="ECO:0000256" key="13">
    <source>
        <dbReference type="ARBA" id="ARBA00024295"/>
    </source>
</evidence>
<dbReference type="AlphaFoldDB" id="A0A9W6MNA5"/>
<organism evidence="19 20">
    <name type="scientific">Maricaulis virginensis</name>
    <dbReference type="NCBI Taxonomy" id="144022"/>
    <lineage>
        <taxon>Bacteria</taxon>
        <taxon>Pseudomonadati</taxon>
        <taxon>Pseudomonadota</taxon>
        <taxon>Alphaproteobacteria</taxon>
        <taxon>Maricaulales</taxon>
        <taxon>Maricaulaceae</taxon>
        <taxon>Maricaulis</taxon>
    </lineage>
</organism>
<feature type="binding site" evidence="16">
    <location>
        <position position="111"/>
    </location>
    <ligand>
        <name>S-adenosyl-L-methionine</name>
        <dbReference type="ChEBI" id="CHEBI:59789"/>
        <label>1</label>
    </ligand>
</feature>
<dbReference type="Gene3D" id="3.80.30.20">
    <property type="entry name" value="tm_1862 like domain"/>
    <property type="match status" value="1"/>
</dbReference>
<evidence type="ECO:0000256" key="9">
    <source>
        <dbReference type="ARBA" id="ARBA00023002"/>
    </source>
</evidence>
<dbReference type="EC" id="1.3.98.3" evidence="15"/>
<dbReference type="InterPro" id="IPR023404">
    <property type="entry name" value="rSAM_horseshoe"/>
</dbReference>
<evidence type="ECO:0000256" key="1">
    <source>
        <dbReference type="ARBA" id="ARBA00004496"/>
    </source>
</evidence>
<evidence type="ECO:0000256" key="17">
    <source>
        <dbReference type="PIRSR" id="PIRSR000167-2"/>
    </source>
</evidence>
<keyword evidence="10 15" id="KW-0408">Iron</keyword>
<dbReference type="PANTHER" id="PTHR13932:SF6">
    <property type="entry name" value="OXYGEN-INDEPENDENT COPROPORPHYRINOGEN III OXIDASE"/>
    <property type="match status" value="1"/>
</dbReference>
<dbReference type="InterPro" id="IPR004558">
    <property type="entry name" value="Coprogen_oxidase_HemN"/>
</dbReference>
<dbReference type="PANTHER" id="PTHR13932">
    <property type="entry name" value="COPROPORPHYRINIGEN III OXIDASE"/>
    <property type="match status" value="1"/>
</dbReference>
<keyword evidence="11 15" id="KW-0411">Iron-sulfur</keyword>
<feature type="binding site" evidence="16">
    <location>
        <position position="56"/>
    </location>
    <ligand>
        <name>S-adenosyl-L-methionine</name>
        <dbReference type="ChEBI" id="CHEBI:59789"/>
        <label>1</label>
    </ligand>
</feature>
<comment type="subcellular location">
    <subcellularLocation>
        <location evidence="1 15">Cytoplasm</location>
    </subcellularLocation>
</comment>
<gene>
    <name evidence="19" type="primary">hemN_1</name>
    <name evidence="19" type="ORF">GCM10017621_13610</name>
</gene>
<name>A0A9W6MNA5_9PROT</name>
<evidence type="ECO:0000259" key="18">
    <source>
        <dbReference type="PROSITE" id="PS51918"/>
    </source>
</evidence>
<feature type="binding site" evidence="16">
    <location>
        <position position="328"/>
    </location>
    <ligand>
        <name>S-adenosyl-L-methionine</name>
        <dbReference type="ChEBI" id="CHEBI:59789"/>
        <label>1</label>
    </ligand>
</feature>
<feature type="binding site" evidence="16">
    <location>
        <position position="144"/>
    </location>
    <ligand>
        <name>S-adenosyl-L-methionine</name>
        <dbReference type="ChEBI" id="CHEBI:59789"/>
        <label>1</label>
    </ligand>
</feature>
<dbReference type="SFLD" id="SFLDS00029">
    <property type="entry name" value="Radical_SAM"/>
    <property type="match status" value="1"/>
</dbReference>
<dbReference type="Pfam" id="PF04055">
    <property type="entry name" value="Radical_SAM"/>
    <property type="match status" value="1"/>
</dbReference>
<feature type="binding site" evidence="16">
    <location>
        <position position="183"/>
    </location>
    <ligand>
        <name>S-adenosyl-L-methionine</name>
        <dbReference type="ChEBI" id="CHEBI:59789"/>
        <label>2</label>
    </ligand>
</feature>
<keyword evidence="9 15" id="KW-0560">Oxidoreductase</keyword>
<evidence type="ECO:0000256" key="6">
    <source>
        <dbReference type="ARBA" id="ARBA00022490"/>
    </source>
</evidence>
<feature type="domain" description="Radical SAM core" evidence="18">
    <location>
        <begin position="47"/>
        <end position="279"/>
    </location>
</feature>
<dbReference type="SFLD" id="SFLDG01082">
    <property type="entry name" value="B12-binding_domain_containing"/>
    <property type="match status" value="1"/>
</dbReference>
<evidence type="ECO:0000256" key="3">
    <source>
        <dbReference type="ARBA" id="ARBA00005493"/>
    </source>
</evidence>
<keyword evidence="12 15" id="KW-0627">Porphyrin biosynthesis</keyword>
<keyword evidence="7 15" id="KW-0949">S-adenosyl-L-methionine</keyword>
<feature type="binding site" evidence="17">
    <location>
        <position position="69"/>
    </location>
    <ligand>
        <name>[4Fe-4S] cluster</name>
        <dbReference type="ChEBI" id="CHEBI:49883"/>
        <note>4Fe-4S-S-AdoMet</note>
    </ligand>
</feature>
<keyword evidence="5 15" id="KW-0004">4Fe-4S</keyword>
<evidence type="ECO:0000256" key="2">
    <source>
        <dbReference type="ARBA" id="ARBA00004785"/>
    </source>
</evidence>
<dbReference type="PIRSF" id="PIRSF000167">
    <property type="entry name" value="HemN"/>
    <property type="match status" value="1"/>
</dbReference>
<evidence type="ECO:0000256" key="8">
    <source>
        <dbReference type="ARBA" id="ARBA00022723"/>
    </source>
</evidence>
<feature type="binding site" evidence="17">
    <location>
        <position position="62"/>
    </location>
    <ligand>
        <name>[4Fe-4S] cluster</name>
        <dbReference type="ChEBI" id="CHEBI:49883"/>
        <note>4Fe-4S-S-AdoMet</note>
    </ligand>
</feature>
<comment type="similarity">
    <text evidence="3 15">Belongs to the anaerobic coproporphyrinogen-III oxidase family.</text>
</comment>
<evidence type="ECO:0000256" key="14">
    <source>
        <dbReference type="ARBA" id="ARBA00048321"/>
    </source>
</evidence>